<dbReference type="InterPro" id="IPR000182">
    <property type="entry name" value="GNAT_dom"/>
</dbReference>
<dbReference type="EMBL" id="JASKHM010000009">
    <property type="protein sequence ID" value="MEQ4484077.1"/>
    <property type="molecule type" value="Genomic_DNA"/>
</dbReference>
<name>A0ABV1KVP8_9BACL</name>
<sequence length="152" mass="17342">MSTKIERASAVDAEEILSLQKLAYQSEAKIYNDFSIEPLVQTLEQLRYQFEDHIILKAVVDGAINGSVRAIEREGTCFIGKLIVNPNDQNKGIGRKLMEAIEDYFPLSRYELFTGSKSVKNIALYEKFGYTVFSERSITPDFSLVYLEKKRS</sequence>
<dbReference type="PROSITE" id="PS51186">
    <property type="entry name" value="GNAT"/>
    <property type="match status" value="1"/>
</dbReference>
<dbReference type="RefSeq" id="WP_232186446.1">
    <property type="nucleotide sequence ID" value="NZ_JAIOAP010000008.1"/>
</dbReference>
<evidence type="ECO:0000313" key="2">
    <source>
        <dbReference type="EMBL" id="MEQ4484077.1"/>
    </source>
</evidence>
<dbReference type="Gene3D" id="3.40.630.30">
    <property type="match status" value="1"/>
</dbReference>
<dbReference type="Proteomes" id="UP001493487">
    <property type="component" value="Unassembled WGS sequence"/>
</dbReference>
<keyword evidence="3" id="KW-1185">Reference proteome</keyword>
<dbReference type="Pfam" id="PF00583">
    <property type="entry name" value="Acetyltransf_1"/>
    <property type="match status" value="1"/>
</dbReference>
<dbReference type="InterPro" id="IPR016181">
    <property type="entry name" value="Acyl_CoA_acyltransferase"/>
</dbReference>
<reference evidence="2 3" key="1">
    <citation type="journal article" date="2023" name="Genome Announc.">
        <title>Pan-Genome Analyses of the Genus Cohnella and Proposal of the Novel Species Cohnella silvisoli sp. nov., Isolated from Forest Soil.</title>
        <authorList>
            <person name="Wang C."/>
            <person name="Mao L."/>
            <person name="Bao G."/>
            <person name="Zhu H."/>
        </authorList>
    </citation>
    <scope>NUCLEOTIDE SEQUENCE [LARGE SCALE GENOMIC DNA]</scope>
    <source>
        <strain evidence="2 3">NL03-T5-1</strain>
    </source>
</reference>
<organism evidence="2 3">
    <name type="scientific">Cohnella silvisoli</name>
    <dbReference type="NCBI Taxonomy" id="2873699"/>
    <lineage>
        <taxon>Bacteria</taxon>
        <taxon>Bacillati</taxon>
        <taxon>Bacillota</taxon>
        <taxon>Bacilli</taxon>
        <taxon>Bacillales</taxon>
        <taxon>Paenibacillaceae</taxon>
        <taxon>Cohnella</taxon>
    </lineage>
</organism>
<evidence type="ECO:0000313" key="3">
    <source>
        <dbReference type="Proteomes" id="UP001493487"/>
    </source>
</evidence>
<dbReference type="SUPFAM" id="SSF55729">
    <property type="entry name" value="Acyl-CoA N-acyltransferases (Nat)"/>
    <property type="match status" value="1"/>
</dbReference>
<gene>
    <name evidence="2" type="ORF">QJS35_16890</name>
</gene>
<feature type="domain" description="N-acetyltransferase" evidence="1">
    <location>
        <begin position="3"/>
        <end position="152"/>
    </location>
</feature>
<comment type="caution">
    <text evidence="2">The sequence shown here is derived from an EMBL/GenBank/DDBJ whole genome shotgun (WGS) entry which is preliminary data.</text>
</comment>
<protein>
    <submittedName>
        <fullName evidence="2">GNAT family N-acetyltransferase</fullName>
    </submittedName>
</protein>
<accession>A0ABV1KVP8</accession>
<dbReference type="CDD" id="cd04301">
    <property type="entry name" value="NAT_SF"/>
    <property type="match status" value="1"/>
</dbReference>
<proteinExistence type="predicted"/>
<evidence type="ECO:0000259" key="1">
    <source>
        <dbReference type="PROSITE" id="PS51186"/>
    </source>
</evidence>